<evidence type="ECO:0000313" key="2">
    <source>
        <dbReference type="Proteomes" id="UP001066276"/>
    </source>
</evidence>
<dbReference type="AlphaFoldDB" id="A0AAV7VRS6"/>
<dbReference type="EMBL" id="JANPWB010000003">
    <property type="protein sequence ID" value="KAJ1203033.1"/>
    <property type="molecule type" value="Genomic_DNA"/>
</dbReference>
<protein>
    <submittedName>
        <fullName evidence="1">Uncharacterized protein</fullName>
    </submittedName>
</protein>
<comment type="caution">
    <text evidence="1">The sequence shown here is derived from an EMBL/GenBank/DDBJ whole genome shotgun (WGS) entry which is preliminary data.</text>
</comment>
<keyword evidence="2" id="KW-1185">Reference proteome</keyword>
<proteinExistence type="predicted"/>
<organism evidence="1 2">
    <name type="scientific">Pleurodeles waltl</name>
    <name type="common">Iberian ribbed newt</name>
    <dbReference type="NCBI Taxonomy" id="8319"/>
    <lineage>
        <taxon>Eukaryota</taxon>
        <taxon>Metazoa</taxon>
        <taxon>Chordata</taxon>
        <taxon>Craniata</taxon>
        <taxon>Vertebrata</taxon>
        <taxon>Euteleostomi</taxon>
        <taxon>Amphibia</taxon>
        <taxon>Batrachia</taxon>
        <taxon>Caudata</taxon>
        <taxon>Salamandroidea</taxon>
        <taxon>Salamandridae</taxon>
        <taxon>Pleurodelinae</taxon>
        <taxon>Pleurodeles</taxon>
    </lineage>
</organism>
<dbReference type="Proteomes" id="UP001066276">
    <property type="component" value="Chromosome 2_1"/>
</dbReference>
<evidence type="ECO:0000313" key="1">
    <source>
        <dbReference type="EMBL" id="KAJ1203033.1"/>
    </source>
</evidence>
<name>A0AAV7VRS6_PLEWA</name>
<accession>A0AAV7VRS6</accession>
<sequence>MAGGLAVRPEQANLGLWTWGCRPGDRPWLDPGPRAWPALKCGQRKSQGLECGGPVRPVGPFTAWENDICGEVGRPHPGRPGAYPRAASNWGAVTLMQ</sequence>
<reference evidence="1" key="1">
    <citation type="journal article" date="2022" name="bioRxiv">
        <title>Sequencing and chromosome-scale assembly of the giantPleurodeles waltlgenome.</title>
        <authorList>
            <person name="Brown T."/>
            <person name="Elewa A."/>
            <person name="Iarovenko S."/>
            <person name="Subramanian E."/>
            <person name="Araus A.J."/>
            <person name="Petzold A."/>
            <person name="Susuki M."/>
            <person name="Suzuki K.-i.T."/>
            <person name="Hayashi T."/>
            <person name="Toyoda A."/>
            <person name="Oliveira C."/>
            <person name="Osipova E."/>
            <person name="Leigh N.D."/>
            <person name="Simon A."/>
            <person name="Yun M.H."/>
        </authorList>
    </citation>
    <scope>NUCLEOTIDE SEQUENCE</scope>
    <source>
        <strain evidence="1">20211129_DDA</strain>
        <tissue evidence="1">Liver</tissue>
    </source>
</reference>
<gene>
    <name evidence="1" type="ORF">NDU88_006828</name>
</gene>